<dbReference type="InParanoid" id="A0A0P8ZUR5"/>
<keyword evidence="3" id="KW-1185">Reference proteome</keyword>
<feature type="chain" id="PRO_5006154990" evidence="1">
    <location>
        <begin position="31"/>
        <end position="97"/>
    </location>
</feature>
<accession>A0A0P8ZUR5</accession>
<evidence type="ECO:0000313" key="3">
    <source>
        <dbReference type="Proteomes" id="UP000007801"/>
    </source>
</evidence>
<reference evidence="2 3" key="1">
    <citation type="journal article" date="2007" name="Nature">
        <title>Evolution of genes and genomes on the Drosophila phylogeny.</title>
        <authorList>
            <consortium name="Drosophila 12 Genomes Consortium"/>
            <person name="Clark A.G."/>
            <person name="Eisen M.B."/>
            <person name="Smith D.R."/>
            <person name="Bergman C.M."/>
            <person name="Oliver B."/>
            <person name="Markow T.A."/>
            <person name="Kaufman T.C."/>
            <person name="Kellis M."/>
            <person name="Gelbart W."/>
            <person name="Iyer V.N."/>
            <person name="Pollard D.A."/>
            <person name="Sackton T.B."/>
            <person name="Larracuente A.M."/>
            <person name="Singh N.D."/>
            <person name="Abad J.P."/>
            <person name="Abt D.N."/>
            <person name="Adryan B."/>
            <person name="Aguade M."/>
            <person name="Akashi H."/>
            <person name="Anderson W.W."/>
            <person name="Aquadro C.F."/>
            <person name="Ardell D.H."/>
            <person name="Arguello R."/>
            <person name="Artieri C.G."/>
            <person name="Barbash D.A."/>
            <person name="Barker D."/>
            <person name="Barsanti P."/>
            <person name="Batterham P."/>
            <person name="Batzoglou S."/>
            <person name="Begun D."/>
            <person name="Bhutkar A."/>
            <person name="Blanco E."/>
            <person name="Bosak S.A."/>
            <person name="Bradley R.K."/>
            <person name="Brand A.D."/>
            <person name="Brent M.R."/>
            <person name="Brooks A.N."/>
            <person name="Brown R.H."/>
            <person name="Butlin R.K."/>
            <person name="Caggese C."/>
            <person name="Calvi B.R."/>
            <person name="Bernardo de Carvalho A."/>
            <person name="Caspi A."/>
            <person name="Castrezana S."/>
            <person name="Celniker S.E."/>
            <person name="Chang J.L."/>
            <person name="Chapple C."/>
            <person name="Chatterji S."/>
            <person name="Chinwalla A."/>
            <person name="Civetta A."/>
            <person name="Clifton S.W."/>
            <person name="Comeron J.M."/>
            <person name="Costello J.C."/>
            <person name="Coyne J.A."/>
            <person name="Daub J."/>
            <person name="David R.G."/>
            <person name="Delcher A.L."/>
            <person name="Delehaunty K."/>
            <person name="Do C.B."/>
            <person name="Ebling H."/>
            <person name="Edwards K."/>
            <person name="Eickbush T."/>
            <person name="Evans J.D."/>
            <person name="Filipski A."/>
            <person name="Findeiss S."/>
            <person name="Freyhult E."/>
            <person name="Fulton L."/>
            <person name="Fulton R."/>
            <person name="Garcia A.C."/>
            <person name="Gardiner A."/>
            <person name="Garfield D.A."/>
            <person name="Garvin B.E."/>
            <person name="Gibson G."/>
            <person name="Gilbert D."/>
            <person name="Gnerre S."/>
            <person name="Godfrey J."/>
            <person name="Good R."/>
            <person name="Gotea V."/>
            <person name="Gravely B."/>
            <person name="Greenberg A.J."/>
            <person name="Griffiths-Jones S."/>
            <person name="Gross S."/>
            <person name="Guigo R."/>
            <person name="Gustafson E.A."/>
            <person name="Haerty W."/>
            <person name="Hahn M.W."/>
            <person name="Halligan D.L."/>
            <person name="Halpern A.L."/>
            <person name="Halter G.M."/>
            <person name="Han M.V."/>
            <person name="Heger A."/>
            <person name="Hillier L."/>
            <person name="Hinrichs A.S."/>
            <person name="Holmes I."/>
            <person name="Hoskins R.A."/>
            <person name="Hubisz M.J."/>
            <person name="Hultmark D."/>
            <person name="Huntley M.A."/>
            <person name="Jaffe D.B."/>
            <person name="Jagadeeshan S."/>
            <person name="Jeck W.R."/>
            <person name="Johnson J."/>
            <person name="Jones C.D."/>
            <person name="Jordan W.C."/>
            <person name="Karpen G.H."/>
            <person name="Kataoka E."/>
            <person name="Keightley P.D."/>
            <person name="Kheradpour P."/>
            <person name="Kirkness E.F."/>
            <person name="Koerich L.B."/>
            <person name="Kristiansen K."/>
            <person name="Kudrna D."/>
            <person name="Kulathinal R.J."/>
            <person name="Kumar S."/>
            <person name="Kwok R."/>
            <person name="Lander E."/>
            <person name="Langley C.H."/>
            <person name="Lapoint R."/>
            <person name="Lazzaro B.P."/>
            <person name="Lee S.J."/>
            <person name="Levesque L."/>
            <person name="Li R."/>
            <person name="Lin C.F."/>
            <person name="Lin M.F."/>
            <person name="Lindblad-Toh K."/>
            <person name="Llopart A."/>
            <person name="Long M."/>
            <person name="Low L."/>
            <person name="Lozovsky E."/>
            <person name="Lu J."/>
            <person name="Luo M."/>
            <person name="Machado C.A."/>
            <person name="Makalowski W."/>
            <person name="Marzo M."/>
            <person name="Matsuda M."/>
            <person name="Matzkin L."/>
            <person name="McAllister B."/>
            <person name="McBride C.S."/>
            <person name="McKernan B."/>
            <person name="McKernan K."/>
            <person name="Mendez-Lago M."/>
            <person name="Minx P."/>
            <person name="Mollenhauer M.U."/>
            <person name="Montooth K."/>
            <person name="Mount S.M."/>
            <person name="Mu X."/>
            <person name="Myers E."/>
            <person name="Negre B."/>
            <person name="Newfeld S."/>
            <person name="Nielsen R."/>
            <person name="Noor M.A."/>
            <person name="O'Grady P."/>
            <person name="Pachter L."/>
            <person name="Papaceit M."/>
            <person name="Parisi M.J."/>
            <person name="Parisi M."/>
            <person name="Parts L."/>
            <person name="Pedersen J.S."/>
            <person name="Pesole G."/>
            <person name="Phillippy A.M."/>
            <person name="Ponting C.P."/>
            <person name="Pop M."/>
            <person name="Porcelli D."/>
            <person name="Powell J.R."/>
            <person name="Prohaska S."/>
            <person name="Pruitt K."/>
            <person name="Puig M."/>
            <person name="Quesneville H."/>
            <person name="Ram K.R."/>
            <person name="Rand D."/>
            <person name="Rasmussen M.D."/>
            <person name="Reed L.K."/>
            <person name="Reenan R."/>
            <person name="Reily A."/>
            <person name="Remington K.A."/>
            <person name="Rieger T.T."/>
            <person name="Ritchie M.G."/>
            <person name="Robin C."/>
            <person name="Rogers Y.H."/>
            <person name="Rohde C."/>
            <person name="Rozas J."/>
            <person name="Rubenfield M.J."/>
            <person name="Ruiz A."/>
            <person name="Russo S."/>
            <person name="Salzberg S.L."/>
            <person name="Sanchez-Gracia A."/>
            <person name="Saranga D.J."/>
            <person name="Sato H."/>
            <person name="Schaeffer S.W."/>
            <person name="Schatz M.C."/>
            <person name="Schlenke T."/>
            <person name="Schwartz R."/>
            <person name="Segarra C."/>
            <person name="Singh R.S."/>
            <person name="Sirot L."/>
            <person name="Sirota M."/>
            <person name="Sisneros N.B."/>
            <person name="Smith C.D."/>
            <person name="Smith T.F."/>
            <person name="Spieth J."/>
            <person name="Stage D.E."/>
            <person name="Stark A."/>
            <person name="Stephan W."/>
            <person name="Strausberg R.L."/>
            <person name="Strempel S."/>
            <person name="Sturgill D."/>
            <person name="Sutton G."/>
            <person name="Sutton G.G."/>
            <person name="Tao W."/>
            <person name="Teichmann S."/>
            <person name="Tobari Y.N."/>
            <person name="Tomimura Y."/>
            <person name="Tsolas J.M."/>
            <person name="Valente V.L."/>
            <person name="Venter E."/>
            <person name="Venter J.C."/>
            <person name="Vicario S."/>
            <person name="Vieira F.G."/>
            <person name="Vilella A.J."/>
            <person name="Villasante A."/>
            <person name="Walenz B."/>
            <person name="Wang J."/>
            <person name="Wasserman M."/>
            <person name="Watts T."/>
            <person name="Wilson D."/>
            <person name="Wilson R.K."/>
            <person name="Wing R.A."/>
            <person name="Wolfner M.F."/>
            <person name="Wong A."/>
            <person name="Wong G.K."/>
            <person name="Wu C.I."/>
            <person name="Wu G."/>
            <person name="Yamamoto D."/>
            <person name="Yang H.P."/>
            <person name="Yang S.P."/>
            <person name="Yorke J.A."/>
            <person name="Yoshida K."/>
            <person name="Zdobnov E."/>
            <person name="Zhang P."/>
            <person name="Zhang Y."/>
            <person name="Zimin A.V."/>
            <person name="Baldwin J."/>
            <person name="Abdouelleil A."/>
            <person name="Abdulkadir J."/>
            <person name="Abebe A."/>
            <person name="Abera B."/>
            <person name="Abreu J."/>
            <person name="Acer S.C."/>
            <person name="Aftuck L."/>
            <person name="Alexander A."/>
            <person name="An P."/>
            <person name="Anderson E."/>
            <person name="Anderson S."/>
            <person name="Arachi H."/>
            <person name="Azer M."/>
            <person name="Bachantsang P."/>
            <person name="Barry A."/>
            <person name="Bayul T."/>
            <person name="Berlin A."/>
            <person name="Bessette D."/>
            <person name="Bloom T."/>
            <person name="Blye J."/>
            <person name="Boguslavskiy L."/>
            <person name="Bonnet C."/>
            <person name="Boukhgalter B."/>
            <person name="Bourzgui I."/>
            <person name="Brown A."/>
            <person name="Cahill P."/>
            <person name="Channer S."/>
            <person name="Cheshatsang Y."/>
            <person name="Chuda L."/>
            <person name="Citroen M."/>
            <person name="Collymore A."/>
            <person name="Cooke P."/>
            <person name="Costello M."/>
            <person name="D'Aco K."/>
            <person name="Daza R."/>
            <person name="De Haan G."/>
            <person name="DeGray S."/>
            <person name="DeMaso C."/>
            <person name="Dhargay N."/>
            <person name="Dooley K."/>
            <person name="Dooley E."/>
            <person name="Doricent M."/>
            <person name="Dorje P."/>
            <person name="Dorjee K."/>
            <person name="Dupes A."/>
            <person name="Elong R."/>
            <person name="Falk J."/>
            <person name="Farina A."/>
            <person name="Faro S."/>
            <person name="Ferguson D."/>
            <person name="Fisher S."/>
            <person name="Foley C.D."/>
            <person name="Franke A."/>
            <person name="Friedrich D."/>
            <person name="Gadbois L."/>
            <person name="Gearin G."/>
            <person name="Gearin C.R."/>
            <person name="Giannoukos G."/>
            <person name="Goode T."/>
            <person name="Graham J."/>
            <person name="Grandbois E."/>
            <person name="Grewal S."/>
            <person name="Gyaltsen K."/>
            <person name="Hafez N."/>
            <person name="Hagos B."/>
            <person name="Hall J."/>
            <person name="Henson C."/>
            <person name="Hollinger A."/>
            <person name="Honan T."/>
            <person name="Huard M.D."/>
            <person name="Hughes L."/>
            <person name="Hurhula B."/>
            <person name="Husby M.E."/>
            <person name="Kamat A."/>
            <person name="Kanga B."/>
            <person name="Kashin S."/>
            <person name="Khazanovich D."/>
            <person name="Kisner P."/>
            <person name="Lance K."/>
            <person name="Lara M."/>
            <person name="Lee W."/>
            <person name="Lennon N."/>
            <person name="Letendre F."/>
            <person name="LeVine R."/>
            <person name="Lipovsky A."/>
            <person name="Liu X."/>
            <person name="Liu J."/>
            <person name="Liu S."/>
            <person name="Lokyitsang T."/>
            <person name="Lokyitsang Y."/>
            <person name="Lubonja R."/>
            <person name="Lui A."/>
            <person name="MacDonald P."/>
            <person name="Magnisalis V."/>
            <person name="Maru K."/>
            <person name="Matthews C."/>
            <person name="McCusker W."/>
            <person name="McDonough S."/>
            <person name="Mehta T."/>
            <person name="Meldrim J."/>
            <person name="Meneus L."/>
            <person name="Mihai O."/>
            <person name="Mihalev A."/>
            <person name="Mihova T."/>
            <person name="Mittelman R."/>
            <person name="Mlenga V."/>
            <person name="Montmayeur A."/>
            <person name="Mulrain L."/>
            <person name="Navidi A."/>
            <person name="Naylor J."/>
            <person name="Negash T."/>
            <person name="Nguyen T."/>
            <person name="Nguyen N."/>
            <person name="Nicol R."/>
            <person name="Norbu C."/>
            <person name="Norbu N."/>
            <person name="Novod N."/>
            <person name="O'Neill B."/>
            <person name="Osman S."/>
            <person name="Markiewicz E."/>
            <person name="Oyono O.L."/>
            <person name="Patti C."/>
            <person name="Phunkhang P."/>
            <person name="Pierre F."/>
            <person name="Priest M."/>
            <person name="Raghuraman S."/>
            <person name="Rege F."/>
            <person name="Reyes R."/>
            <person name="Rise C."/>
            <person name="Rogov P."/>
            <person name="Ross K."/>
            <person name="Ryan E."/>
            <person name="Settipalli S."/>
            <person name="Shea T."/>
            <person name="Sherpa N."/>
            <person name="Shi L."/>
            <person name="Shih D."/>
            <person name="Sparrow T."/>
            <person name="Spaulding J."/>
            <person name="Stalker J."/>
            <person name="Stange-Thomann N."/>
            <person name="Stavropoulos S."/>
            <person name="Stone C."/>
            <person name="Strader C."/>
            <person name="Tesfaye S."/>
            <person name="Thomson T."/>
            <person name="Thoulutsang Y."/>
            <person name="Thoulutsang D."/>
            <person name="Topham K."/>
            <person name="Topping I."/>
            <person name="Tsamla T."/>
            <person name="Vassiliev H."/>
            <person name="Vo A."/>
            <person name="Wangchuk T."/>
            <person name="Wangdi T."/>
            <person name="Weiand M."/>
            <person name="Wilkinson J."/>
            <person name="Wilson A."/>
            <person name="Yadav S."/>
            <person name="Young G."/>
            <person name="Yu Q."/>
            <person name="Zembek L."/>
            <person name="Zhong D."/>
            <person name="Zimmer A."/>
            <person name="Zwirko Z."/>
            <person name="Jaffe D.B."/>
            <person name="Alvarez P."/>
            <person name="Brockman W."/>
            <person name="Butler J."/>
            <person name="Chin C."/>
            <person name="Gnerre S."/>
            <person name="Grabherr M."/>
            <person name="Kleber M."/>
            <person name="Mauceli E."/>
            <person name="MacCallum I."/>
        </authorList>
    </citation>
    <scope>NUCLEOTIDE SEQUENCE [LARGE SCALE GENOMIC DNA]</scope>
    <source>
        <strain evidence="3">Tucson 14024-0371.13</strain>
    </source>
</reference>
<sequence>MYTFQTFVKIVPRNLKWISILLSWLVISHGVEPRAIPPIPSQIETKVQNESAVEEELYNNQTISDEFIVYTLPDGKCLRLVYHVDQYGFYPETIDFE</sequence>
<proteinExistence type="predicted"/>
<keyword evidence="1" id="KW-0732">Signal</keyword>
<evidence type="ECO:0000256" key="1">
    <source>
        <dbReference type="SAM" id="SignalP"/>
    </source>
</evidence>
<protein>
    <submittedName>
        <fullName evidence="2">Uncharacterized protein</fullName>
    </submittedName>
</protein>
<dbReference type="Proteomes" id="UP000007801">
    <property type="component" value="Unassembled WGS sequence"/>
</dbReference>
<dbReference type="EMBL" id="CH902618">
    <property type="protein sequence ID" value="KPU78317.1"/>
    <property type="molecule type" value="Genomic_DNA"/>
</dbReference>
<dbReference type="AlphaFoldDB" id="A0A0P8ZUR5"/>
<evidence type="ECO:0000313" key="2">
    <source>
        <dbReference type="EMBL" id="KPU78317.1"/>
    </source>
</evidence>
<organism evidence="2 3">
    <name type="scientific">Drosophila ananassae</name>
    <name type="common">Fruit fly</name>
    <dbReference type="NCBI Taxonomy" id="7217"/>
    <lineage>
        <taxon>Eukaryota</taxon>
        <taxon>Metazoa</taxon>
        <taxon>Ecdysozoa</taxon>
        <taxon>Arthropoda</taxon>
        <taxon>Hexapoda</taxon>
        <taxon>Insecta</taxon>
        <taxon>Pterygota</taxon>
        <taxon>Neoptera</taxon>
        <taxon>Endopterygota</taxon>
        <taxon>Diptera</taxon>
        <taxon>Brachycera</taxon>
        <taxon>Muscomorpha</taxon>
        <taxon>Ephydroidea</taxon>
        <taxon>Drosophilidae</taxon>
        <taxon>Drosophila</taxon>
        <taxon>Sophophora</taxon>
    </lineage>
</organism>
<name>A0A0P8ZUR5_DROAN</name>
<gene>
    <name evidence="2" type="primary">Dana\GF26399</name>
    <name evidence="2" type="ORF">GF26399</name>
</gene>
<feature type="signal peptide" evidence="1">
    <location>
        <begin position="1"/>
        <end position="30"/>
    </location>
</feature>